<dbReference type="RefSeq" id="WP_073280464.1">
    <property type="nucleotide sequence ID" value="NZ_FRAC01000049.1"/>
</dbReference>
<organism evidence="2 3">
    <name type="scientific">Anaerocolumna jejuensis DSM 15929</name>
    <dbReference type="NCBI Taxonomy" id="1121322"/>
    <lineage>
        <taxon>Bacteria</taxon>
        <taxon>Bacillati</taxon>
        <taxon>Bacillota</taxon>
        <taxon>Clostridia</taxon>
        <taxon>Lachnospirales</taxon>
        <taxon>Lachnospiraceae</taxon>
        <taxon>Anaerocolumna</taxon>
    </lineage>
</organism>
<gene>
    <name evidence="2" type="ORF">SAMN02745136_05591</name>
</gene>
<proteinExistence type="predicted"/>
<protein>
    <submittedName>
        <fullName evidence="2">Carbohydrate-binding family 9</fullName>
    </submittedName>
</protein>
<dbReference type="CDD" id="cd09620">
    <property type="entry name" value="CBM9_like_3"/>
    <property type="match status" value="1"/>
</dbReference>
<reference evidence="2 3" key="1">
    <citation type="submission" date="2016-11" db="EMBL/GenBank/DDBJ databases">
        <authorList>
            <person name="Jaros S."/>
            <person name="Januszkiewicz K."/>
            <person name="Wedrychowicz H."/>
        </authorList>
    </citation>
    <scope>NUCLEOTIDE SEQUENCE [LARGE SCALE GENOMIC DNA]</scope>
    <source>
        <strain evidence="2 3">DSM 15929</strain>
    </source>
</reference>
<dbReference type="STRING" id="1121322.SAMN02745136_05591"/>
<name>A0A1M7D302_9FIRM</name>
<dbReference type="GO" id="GO:0004553">
    <property type="term" value="F:hydrolase activity, hydrolyzing O-glycosyl compounds"/>
    <property type="evidence" value="ECO:0007669"/>
    <property type="project" value="InterPro"/>
</dbReference>
<dbReference type="Proteomes" id="UP000184386">
    <property type="component" value="Unassembled WGS sequence"/>
</dbReference>
<keyword evidence="3" id="KW-1185">Reference proteome</keyword>
<dbReference type="AlphaFoldDB" id="A0A1M7D302"/>
<evidence type="ECO:0000313" key="3">
    <source>
        <dbReference type="Proteomes" id="UP000184386"/>
    </source>
</evidence>
<dbReference type="GO" id="GO:0030246">
    <property type="term" value="F:carbohydrate binding"/>
    <property type="evidence" value="ECO:0007669"/>
    <property type="project" value="InterPro"/>
</dbReference>
<dbReference type="GO" id="GO:0016052">
    <property type="term" value="P:carbohydrate catabolic process"/>
    <property type="evidence" value="ECO:0007669"/>
    <property type="project" value="InterPro"/>
</dbReference>
<accession>A0A1M7D302</accession>
<dbReference type="OrthoDB" id="9801646at2"/>
<evidence type="ECO:0000313" key="2">
    <source>
        <dbReference type="EMBL" id="SHL73815.1"/>
    </source>
</evidence>
<sequence length="200" mass="22952">MAYNVHRIGDLGQLGECEPFFIDHYQWTKGEKPKAYGKMGLLENYGLVVSMTAVERNPLRTYTEENTPVYKDSALEAFLSFPGVLGNQSYLNFEMNANGALLSAFGTTKERVFLRDFTRLQAVCEAKIEENTWEILLKIPMELICSLFQIEPLQRGDSFTCNFYKICETPEYEHYGSFAPIISERPNFHLPEFFETAVIV</sequence>
<dbReference type="Pfam" id="PF16011">
    <property type="entry name" value="CBM9_2"/>
    <property type="match status" value="1"/>
</dbReference>
<evidence type="ECO:0000259" key="1">
    <source>
        <dbReference type="Pfam" id="PF16011"/>
    </source>
</evidence>
<dbReference type="InterPro" id="IPR010502">
    <property type="entry name" value="Carb-bd_dom_fam9"/>
</dbReference>
<dbReference type="Gene3D" id="2.60.40.1190">
    <property type="match status" value="1"/>
</dbReference>
<dbReference type="EMBL" id="FRAC01000049">
    <property type="protein sequence ID" value="SHL73815.1"/>
    <property type="molecule type" value="Genomic_DNA"/>
</dbReference>
<feature type="domain" description="Carbohydrate-binding" evidence="1">
    <location>
        <begin position="52"/>
        <end position="196"/>
    </location>
</feature>